<dbReference type="InterPro" id="IPR050121">
    <property type="entry name" value="Cytochrome_P450_monoxygenase"/>
</dbReference>
<evidence type="ECO:0000256" key="1">
    <source>
        <dbReference type="ARBA" id="ARBA00001971"/>
    </source>
</evidence>
<dbReference type="InterPro" id="IPR001128">
    <property type="entry name" value="Cyt_P450"/>
</dbReference>
<keyword evidence="5 6" id="KW-0408">Iron</keyword>
<dbReference type="STRING" id="348802.A0A0D2F4B4"/>
<evidence type="ECO:0000256" key="5">
    <source>
        <dbReference type="ARBA" id="ARBA00023004"/>
    </source>
</evidence>
<keyword evidence="7" id="KW-0472">Membrane</keyword>
<dbReference type="PANTHER" id="PTHR24305:SF232">
    <property type="entry name" value="P450, PUTATIVE (EUROFUNG)-RELATED"/>
    <property type="match status" value="1"/>
</dbReference>
<dbReference type="InterPro" id="IPR018211">
    <property type="entry name" value="ADH_Fe_CS"/>
</dbReference>
<evidence type="ECO:0000256" key="2">
    <source>
        <dbReference type="ARBA" id="ARBA00010617"/>
    </source>
</evidence>
<feature type="domain" description="Fe-containing alcohol dehydrogenase-like C-terminal" evidence="9">
    <location>
        <begin position="722"/>
        <end position="895"/>
    </location>
</feature>
<dbReference type="PANTHER" id="PTHR24305">
    <property type="entry name" value="CYTOCHROME P450"/>
    <property type="match status" value="1"/>
</dbReference>
<dbReference type="GO" id="GO:0005506">
    <property type="term" value="F:iron ion binding"/>
    <property type="evidence" value="ECO:0007669"/>
    <property type="project" value="InterPro"/>
</dbReference>
<dbReference type="AlphaFoldDB" id="A0A0D2F4B4"/>
<keyword evidence="3 6" id="KW-0479">Metal-binding</keyword>
<dbReference type="PROSITE" id="PS00060">
    <property type="entry name" value="ADH_IRON_2"/>
    <property type="match status" value="1"/>
</dbReference>
<dbReference type="Pfam" id="PF00465">
    <property type="entry name" value="Fe-ADH"/>
    <property type="match status" value="1"/>
</dbReference>
<dbReference type="PRINTS" id="PR00463">
    <property type="entry name" value="EP450I"/>
</dbReference>
<proteinExistence type="inferred from homology"/>
<dbReference type="Gene3D" id="3.40.50.1970">
    <property type="match status" value="1"/>
</dbReference>
<dbReference type="OrthoDB" id="3934656at2759"/>
<feature type="domain" description="Alcohol dehydrogenase iron-type/glycerol dehydrogenase GldA" evidence="8">
    <location>
        <begin position="556"/>
        <end position="709"/>
    </location>
</feature>
<comment type="similarity">
    <text evidence="2">Belongs to the cytochrome P450 family.</text>
</comment>
<evidence type="ECO:0000313" key="10">
    <source>
        <dbReference type="EMBL" id="KIW54754.1"/>
    </source>
</evidence>
<dbReference type="Pfam" id="PF25137">
    <property type="entry name" value="ADH_Fe_C"/>
    <property type="match status" value="1"/>
</dbReference>
<dbReference type="GO" id="GO:0020037">
    <property type="term" value="F:heme binding"/>
    <property type="evidence" value="ECO:0007669"/>
    <property type="project" value="InterPro"/>
</dbReference>
<dbReference type="Pfam" id="PF00067">
    <property type="entry name" value="p450"/>
    <property type="match status" value="1"/>
</dbReference>
<dbReference type="CDD" id="cd08192">
    <property type="entry name" value="MAR-like"/>
    <property type="match status" value="1"/>
</dbReference>
<dbReference type="PRINTS" id="PR00385">
    <property type="entry name" value="P450"/>
</dbReference>
<gene>
    <name evidence="10" type="ORF">PV05_07091</name>
</gene>
<dbReference type="InterPro" id="IPR056798">
    <property type="entry name" value="ADH_Fe_C"/>
</dbReference>
<dbReference type="SUPFAM" id="SSF48264">
    <property type="entry name" value="Cytochrome P450"/>
    <property type="match status" value="1"/>
</dbReference>
<dbReference type="CDD" id="cd11060">
    <property type="entry name" value="CYP57A1-like"/>
    <property type="match status" value="1"/>
</dbReference>
<comment type="cofactor">
    <cofactor evidence="1 6">
        <name>heme</name>
        <dbReference type="ChEBI" id="CHEBI:30413"/>
    </cofactor>
</comment>
<dbReference type="Gene3D" id="1.10.630.10">
    <property type="entry name" value="Cytochrome P450"/>
    <property type="match status" value="1"/>
</dbReference>
<dbReference type="Gene3D" id="1.20.1090.10">
    <property type="entry name" value="Dehydroquinate synthase-like - alpha domain"/>
    <property type="match status" value="1"/>
</dbReference>
<evidence type="ECO:0000256" key="6">
    <source>
        <dbReference type="PIRSR" id="PIRSR602401-1"/>
    </source>
</evidence>
<evidence type="ECO:0000256" key="4">
    <source>
        <dbReference type="ARBA" id="ARBA00023002"/>
    </source>
</evidence>
<keyword evidence="11" id="KW-1185">Reference proteome</keyword>
<dbReference type="HOGENOM" id="CLU_316170_0_0_1"/>
<dbReference type="InterPro" id="IPR036396">
    <property type="entry name" value="Cyt_P450_sf"/>
</dbReference>
<evidence type="ECO:0000259" key="9">
    <source>
        <dbReference type="Pfam" id="PF25137"/>
    </source>
</evidence>
<dbReference type="EMBL" id="KN847320">
    <property type="protein sequence ID" value="KIW54754.1"/>
    <property type="molecule type" value="Genomic_DNA"/>
</dbReference>
<name>A0A0D2F4B4_9EURO</name>
<dbReference type="InterPro" id="IPR002401">
    <property type="entry name" value="Cyt_P450_E_grp-I"/>
</dbReference>
<evidence type="ECO:0000313" key="11">
    <source>
        <dbReference type="Proteomes" id="UP000054342"/>
    </source>
</evidence>
<dbReference type="GO" id="GO:0004497">
    <property type="term" value="F:monooxygenase activity"/>
    <property type="evidence" value="ECO:0007669"/>
    <property type="project" value="InterPro"/>
</dbReference>
<feature type="binding site" description="axial binding residue" evidence="6">
    <location>
        <position position="467"/>
    </location>
    <ligand>
        <name>heme</name>
        <dbReference type="ChEBI" id="CHEBI:30413"/>
    </ligand>
    <ligandPart>
        <name>Fe</name>
        <dbReference type="ChEBI" id="CHEBI:18248"/>
    </ligandPart>
</feature>
<protein>
    <submittedName>
        <fullName evidence="10">Uncharacterized protein</fullName>
    </submittedName>
</protein>
<dbReference type="GeneID" id="25328999"/>
<evidence type="ECO:0000256" key="7">
    <source>
        <dbReference type="SAM" id="Phobius"/>
    </source>
</evidence>
<dbReference type="GO" id="GO:0016705">
    <property type="term" value="F:oxidoreductase activity, acting on paired donors, with incorporation or reduction of molecular oxygen"/>
    <property type="evidence" value="ECO:0007669"/>
    <property type="project" value="InterPro"/>
</dbReference>
<accession>A0A0D2F4B4</accession>
<keyword evidence="7" id="KW-1133">Transmembrane helix</keyword>
<keyword evidence="6" id="KW-0349">Heme</keyword>
<keyword evidence="4" id="KW-0560">Oxidoreductase</keyword>
<evidence type="ECO:0000259" key="8">
    <source>
        <dbReference type="Pfam" id="PF00465"/>
    </source>
</evidence>
<sequence length="923" mass="102633">MFSMIDTSARGLGAYGLILLVLAFAGYVVRQVFFHPLSDIPGPLPAKLTRWWQAYEVWSGAAEKTEIALHEKYGEDGSLSSAGEGTGLVNHESTFVGSLVRVAPNQVSISDPEAIKLIYGPNSRFPKTDMYAAWKHGYDNMFTYRDEKEHAKHRRAVGNAYTMSSVLDSEVYIDQCSDLFVQRLGEMAQAGQTVDLGHWLQMYAFDVVTELFYGKAFGLMEGRQDFGWFELLEGVVQAVAIMGMIPYVVSFYHMPLWQKIFPGVKEANEKQFKMISVAQERVAERMKAKGGRRDMMEKFIERHRESPNDMTVQWIEMEAVVALFAGSDTTASALRSVFYYLLKNPSTYETLRKEIDDMDAQRELSPRVSFADSNKMPYLLAVCKEAMRLNPSVGLGLPRYVPQGGREICGRYFPEGTRVAINAWVVHLDEKVFGRDPKAFRPERWLEGDAKVMDRYMFQFGSGSRTCTGKNIAILQLQKVVPEILRRFDISLVEPNKSWKTINHFFVKQEGLNVNLRERSDVDIIITQLAERNIVVRMESAYPPFAGIYEPQGLKKLIYGSGVVNEQLGSCLPGPSSKAFVVTGTSLATKTPLIEEIEELLTPERHAGTFAGIQEHNPEGPLQKALAQVKGDATIDTIISVGGGSPIDAAKSIIFNIGTEDGRWLTHIAIPTTLGAAECTDLGGTTMADGMKKGIRNPNVIPHYILYDPHFGLYTPPQLFMSTAIRALDHAVELQYHPSATWHCRVMCLRAISALFDLLPKYKANPKDEDTIVRLFLAAYASLGFVGRNLQGSLGLSHTVGYSVGSPYGIPHGITSCMTLGPIVKLKARFEKEDAKQIAAILPVIGGSESNDPVHDCELVGDKIIRLVSDLGLSTTLTQWKVDRDQVDIICARATGAWMPGESKQEKEPGYDLAVREVIESLY</sequence>
<organism evidence="10 11">
    <name type="scientific">Exophiala xenobiotica</name>
    <dbReference type="NCBI Taxonomy" id="348802"/>
    <lineage>
        <taxon>Eukaryota</taxon>
        <taxon>Fungi</taxon>
        <taxon>Dikarya</taxon>
        <taxon>Ascomycota</taxon>
        <taxon>Pezizomycotina</taxon>
        <taxon>Eurotiomycetes</taxon>
        <taxon>Chaetothyriomycetidae</taxon>
        <taxon>Chaetothyriales</taxon>
        <taxon>Herpotrichiellaceae</taxon>
        <taxon>Exophiala</taxon>
    </lineage>
</organism>
<dbReference type="SUPFAM" id="SSF56796">
    <property type="entry name" value="Dehydroquinate synthase-like"/>
    <property type="match status" value="1"/>
</dbReference>
<evidence type="ECO:0000256" key="3">
    <source>
        <dbReference type="ARBA" id="ARBA00022723"/>
    </source>
</evidence>
<reference evidence="10 11" key="1">
    <citation type="submission" date="2015-01" db="EMBL/GenBank/DDBJ databases">
        <title>The Genome Sequence of Exophiala xenobiotica CBS118157.</title>
        <authorList>
            <consortium name="The Broad Institute Genomics Platform"/>
            <person name="Cuomo C."/>
            <person name="de Hoog S."/>
            <person name="Gorbushina A."/>
            <person name="Stielow B."/>
            <person name="Teixiera M."/>
            <person name="Abouelleil A."/>
            <person name="Chapman S.B."/>
            <person name="Priest M."/>
            <person name="Young S.K."/>
            <person name="Wortman J."/>
            <person name="Nusbaum C."/>
            <person name="Birren B."/>
        </authorList>
    </citation>
    <scope>NUCLEOTIDE SEQUENCE [LARGE SCALE GENOMIC DNA]</scope>
    <source>
        <strain evidence="10 11">CBS 118157</strain>
    </source>
</reference>
<dbReference type="Proteomes" id="UP000054342">
    <property type="component" value="Unassembled WGS sequence"/>
</dbReference>
<feature type="transmembrane region" description="Helical" evidence="7">
    <location>
        <begin position="12"/>
        <end position="29"/>
    </location>
</feature>
<dbReference type="RefSeq" id="XP_013315338.1">
    <property type="nucleotide sequence ID" value="XM_013459884.1"/>
</dbReference>
<dbReference type="InterPro" id="IPR001670">
    <property type="entry name" value="ADH_Fe/GldA"/>
</dbReference>
<keyword evidence="7" id="KW-0812">Transmembrane</keyword>